<proteinExistence type="predicted"/>
<feature type="compositionally biased region" description="Polar residues" evidence="1">
    <location>
        <begin position="39"/>
        <end position="50"/>
    </location>
</feature>
<feature type="non-terminal residue" evidence="2">
    <location>
        <position position="1"/>
    </location>
</feature>
<protein>
    <submittedName>
        <fullName evidence="2">Uncharacterized protein</fullName>
    </submittedName>
</protein>
<sequence length="103" mass="11205">RKVTAGAVVKELNGSAATYNQVHYRLRQLAKTQRLLCSSEDNGNVSNNSGVEDGDIDEDEPGTENEADVDSITMTVPPARRPHATSHTTITHHPTRPLGQAMR</sequence>
<name>A0AAD3DJQ5_9CHLO</name>
<dbReference type="EMBL" id="BMAR01000005">
    <property type="protein sequence ID" value="GFR43106.1"/>
    <property type="molecule type" value="Genomic_DNA"/>
</dbReference>
<gene>
    <name evidence="2" type="ORF">Agub_g3939</name>
</gene>
<feature type="region of interest" description="Disordered" evidence="1">
    <location>
        <begin position="39"/>
        <end position="103"/>
    </location>
</feature>
<evidence type="ECO:0000313" key="3">
    <source>
        <dbReference type="Proteomes" id="UP001054857"/>
    </source>
</evidence>
<comment type="caution">
    <text evidence="2">The sequence shown here is derived from an EMBL/GenBank/DDBJ whole genome shotgun (WGS) entry which is preliminary data.</text>
</comment>
<evidence type="ECO:0000313" key="2">
    <source>
        <dbReference type="EMBL" id="GFR43106.1"/>
    </source>
</evidence>
<organism evidence="2 3">
    <name type="scientific">Astrephomene gubernaculifera</name>
    <dbReference type="NCBI Taxonomy" id="47775"/>
    <lineage>
        <taxon>Eukaryota</taxon>
        <taxon>Viridiplantae</taxon>
        <taxon>Chlorophyta</taxon>
        <taxon>core chlorophytes</taxon>
        <taxon>Chlorophyceae</taxon>
        <taxon>CS clade</taxon>
        <taxon>Chlamydomonadales</taxon>
        <taxon>Astrephomenaceae</taxon>
        <taxon>Astrephomene</taxon>
    </lineage>
</organism>
<dbReference type="AlphaFoldDB" id="A0AAD3DJQ5"/>
<feature type="compositionally biased region" description="Acidic residues" evidence="1">
    <location>
        <begin position="52"/>
        <end position="69"/>
    </location>
</feature>
<accession>A0AAD3DJQ5</accession>
<dbReference type="Proteomes" id="UP001054857">
    <property type="component" value="Unassembled WGS sequence"/>
</dbReference>
<evidence type="ECO:0000256" key="1">
    <source>
        <dbReference type="SAM" id="MobiDB-lite"/>
    </source>
</evidence>
<feature type="non-terminal residue" evidence="2">
    <location>
        <position position="103"/>
    </location>
</feature>
<reference evidence="2 3" key="1">
    <citation type="journal article" date="2021" name="Sci. Rep.">
        <title>Genome sequencing of the multicellular alga Astrephomene provides insights into convergent evolution of germ-soma differentiation.</title>
        <authorList>
            <person name="Yamashita S."/>
            <person name="Yamamoto K."/>
            <person name="Matsuzaki R."/>
            <person name="Suzuki S."/>
            <person name="Yamaguchi H."/>
            <person name="Hirooka S."/>
            <person name="Minakuchi Y."/>
            <person name="Miyagishima S."/>
            <person name="Kawachi M."/>
            <person name="Toyoda A."/>
            <person name="Nozaki H."/>
        </authorList>
    </citation>
    <scope>NUCLEOTIDE SEQUENCE [LARGE SCALE GENOMIC DNA]</scope>
    <source>
        <strain evidence="2 3">NIES-4017</strain>
    </source>
</reference>
<keyword evidence="3" id="KW-1185">Reference proteome</keyword>